<dbReference type="Gene3D" id="1.10.4100.10">
    <property type="entry name" value="2-methylcitrate dehydratase PrpD"/>
    <property type="match status" value="1"/>
</dbReference>
<dbReference type="InterPro" id="IPR042188">
    <property type="entry name" value="MmgE/PrpD_sf_2"/>
</dbReference>
<dbReference type="AlphaFoldDB" id="A0A316JE51"/>
<dbReference type="InterPro" id="IPR036148">
    <property type="entry name" value="MmgE/PrpD_sf"/>
</dbReference>
<sequence>MIEHIFRSDLQLFRQIVKAGLQLVFYPGAVGRVCDDHFPCRNKCSFFVKLEGNCFSCQQSLAGLNEMLNEDVEMGDLAAHKIADWAWNVMNSALPAQVAHQARRCIIDVTGCAAAGKGASAVGAVAASAPVLFGAGDCTVWYSDMTLSPVGAGMVNATAAMILDIDDGSRQASGHAGAGVVPAVLALGEFLKSDRDAILKAVTIGYEVAVRVGRAEKRRSYHSANYTAFGVTAAAAALKGLDAGQIAHALGICAYYGPRVSDLTLSQEMGSDVKESLPWAVVVGMSCAELAGNGFLGNRDALNIEERFDSEWMLDGLGSEFLILSTYFKRYSCCRWTHTAVEALLTVMQEHDLKPEEVEAVDVQTFNQAAWLNNRYEPQTLIDAQFSVPYVMAIAAIKGEQSLMPMTSDVLDQPVIEAFARKIKLHISEEMNAQYPARVPCHVVVHSRRGEFEAEVNAPWGEPYNKPSDAELIEKFVLIARARLEREKVMAIADAILADEAGFDSLYAALAGADEGVLEFPRQVTG</sequence>
<evidence type="ECO:0008006" key="6">
    <source>
        <dbReference type="Google" id="ProtNLM"/>
    </source>
</evidence>
<evidence type="ECO:0000256" key="1">
    <source>
        <dbReference type="ARBA" id="ARBA00006174"/>
    </source>
</evidence>
<dbReference type="EMBL" id="QGDB01000002">
    <property type="protein sequence ID" value="PWL18909.1"/>
    <property type="molecule type" value="Genomic_DNA"/>
</dbReference>
<evidence type="ECO:0000313" key="4">
    <source>
        <dbReference type="EMBL" id="PWL18909.1"/>
    </source>
</evidence>
<dbReference type="InterPro" id="IPR045336">
    <property type="entry name" value="MmgE_PrpD_N"/>
</dbReference>
<organism evidence="4 5">
    <name type="scientific">Falsochrobactrum shanghaiense</name>
    <dbReference type="NCBI Taxonomy" id="2201899"/>
    <lineage>
        <taxon>Bacteria</taxon>
        <taxon>Pseudomonadati</taxon>
        <taxon>Pseudomonadota</taxon>
        <taxon>Alphaproteobacteria</taxon>
        <taxon>Hyphomicrobiales</taxon>
        <taxon>Brucellaceae</taxon>
        <taxon>Falsochrobactrum</taxon>
    </lineage>
</organism>
<keyword evidence="5" id="KW-1185">Reference proteome</keyword>
<dbReference type="Proteomes" id="UP000245865">
    <property type="component" value="Unassembled WGS sequence"/>
</dbReference>
<gene>
    <name evidence="4" type="ORF">DKP76_07615</name>
</gene>
<comment type="caution">
    <text evidence="4">The sequence shown here is derived from an EMBL/GenBank/DDBJ whole genome shotgun (WGS) entry which is preliminary data.</text>
</comment>
<dbReference type="Pfam" id="PF03972">
    <property type="entry name" value="MmgE_PrpD_N"/>
    <property type="match status" value="1"/>
</dbReference>
<dbReference type="Gene3D" id="3.30.1330.120">
    <property type="entry name" value="2-methylcitrate dehydratase PrpD"/>
    <property type="match status" value="1"/>
</dbReference>
<dbReference type="SUPFAM" id="SSF103378">
    <property type="entry name" value="2-methylcitrate dehydratase PrpD"/>
    <property type="match status" value="1"/>
</dbReference>
<accession>A0A316JE51</accession>
<dbReference type="PANTHER" id="PTHR16943:SF8">
    <property type="entry name" value="2-METHYLCITRATE DEHYDRATASE"/>
    <property type="match status" value="1"/>
</dbReference>
<evidence type="ECO:0000259" key="3">
    <source>
        <dbReference type="Pfam" id="PF19305"/>
    </source>
</evidence>
<proteinExistence type="inferred from homology"/>
<feature type="domain" description="MmgE/PrpD N-terminal" evidence="2">
    <location>
        <begin position="81"/>
        <end position="308"/>
    </location>
</feature>
<reference evidence="4 5" key="1">
    <citation type="submission" date="2018-05" db="EMBL/GenBank/DDBJ databases">
        <title>Comparative genomic sequence analysis between strain HN4 and CCM 8460T (Falsochrobactrum ovis) will provide more evidence to prove that HN4 is a new species of Falsochrobactrum.</title>
        <authorList>
            <person name="Lyu W."/>
            <person name="Sun L."/>
            <person name="Yao L."/>
        </authorList>
    </citation>
    <scope>NUCLEOTIDE SEQUENCE [LARGE SCALE GENOMIC DNA]</scope>
    <source>
        <strain evidence="4 5">HN4</strain>
    </source>
</reference>
<dbReference type="GO" id="GO:0016829">
    <property type="term" value="F:lyase activity"/>
    <property type="evidence" value="ECO:0007669"/>
    <property type="project" value="InterPro"/>
</dbReference>
<dbReference type="InterPro" id="IPR005656">
    <property type="entry name" value="MmgE_PrpD"/>
</dbReference>
<evidence type="ECO:0000259" key="2">
    <source>
        <dbReference type="Pfam" id="PF03972"/>
    </source>
</evidence>
<protein>
    <recommendedName>
        <fullName evidence="6">MmgE/PrpD family protein</fullName>
    </recommendedName>
</protein>
<feature type="domain" description="MmgE/PrpD C-terminal" evidence="3">
    <location>
        <begin position="331"/>
        <end position="496"/>
    </location>
</feature>
<name>A0A316JE51_9HYPH</name>
<evidence type="ECO:0000313" key="5">
    <source>
        <dbReference type="Proteomes" id="UP000245865"/>
    </source>
</evidence>
<dbReference type="InterPro" id="IPR042183">
    <property type="entry name" value="MmgE/PrpD_sf_1"/>
</dbReference>
<dbReference type="Pfam" id="PF19305">
    <property type="entry name" value="MmgE_PrpD_C"/>
    <property type="match status" value="1"/>
</dbReference>
<dbReference type="InterPro" id="IPR045337">
    <property type="entry name" value="MmgE_PrpD_C"/>
</dbReference>
<dbReference type="PANTHER" id="PTHR16943">
    <property type="entry name" value="2-METHYLCITRATE DEHYDRATASE-RELATED"/>
    <property type="match status" value="1"/>
</dbReference>
<comment type="similarity">
    <text evidence="1">Belongs to the PrpD family.</text>
</comment>